<proteinExistence type="predicted"/>
<evidence type="ECO:0000313" key="3">
    <source>
        <dbReference type="Proteomes" id="UP000789739"/>
    </source>
</evidence>
<comment type="caution">
    <text evidence="2">The sequence shown here is derived from an EMBL/GenBank/DDBJ whole genome shotgun (WGS) entry which is preliminary data.</text>
</comment>
<reference evidence="2" key="1">
    <citation type="submission" date="2021-06" db="EMBL/GenBank/DDBJ databases">
        <authorList>
            <person name="Kallberg Y."/>
            <person name="Tangrot J."/>
            <person name="Rosling A."/>
        </authorList>
    </citation>
    <scope>NUCLEOTIDE SEQUENCE</scope>
    <source>
        <strain evidence="2">BR232B</strain>
    </source>
</reference>
<organism evidence="2 3">
    <name type="scientific">Paraglomus brasilianum</name>
    <dbReference type="NCBI Taxonomy" id="144538"/>
    <lineage>
        <taxon>Eukaryota</taxon>
        <taxon>Fungi</taxon>
        <taxon>Fungi incertae sedis</taxon>
        <taxon>Mucoromycota</taxon>
        <taxon>Glomeromycotina</taxon>
        <taxon>Glomeromycetes</taxon>
        <taxon>Paraglomerales</taxon>
        <taxon>Paraglomeraceae</taxon>
        <taxon>Paraglomus</taxon>
    </lineage>
</organism>
<accession>A0A9N9FCP7</accession>
<name>A0A9N9FCP7_9GLOM</name>
<protein>
    <submittedName>
        <fullName evidence="2">2757_t:CDS:1</fullName>
    </submittedName>
</protein>
<keyword evidence="3" id="KW-1185">Reference proteome</keyword>
<dbReference type="EMBL" id="CAJVPI010000361">
    <property type="protein sequence ID" value="CAG8524917.1"/>
    <property type="molecule type" value="Genomic_DNA"/>
</dbReference>
<gene>
    <name evidence="2" type="ORF">PBRASI_LOCUS3820</name>
</gene>
<dbReference type="AlphaFoldDB" id="A0A9N9FCP7"/>
<feature type="chain" id="PRO_5040189475" evidence="1">
    <location>
        <begin position="23"/>
        <end position="214"/>
    </location>
</feature>
<feature type="signal peptide" evidence="1">
    <location>
        <begin position="1"/>
        <end position="22"/>
    </location>
</feature>
<keyword evidence="1" id="KW-0732">Signal</keyword>
<sequence length="214" mass="23307">MKSVYLIFLVTLLAVISTPANASPLEKRWTNPKDCCPIAKCVFKKFDKPTKVNGVTLGNNYHGNTFDGFLTFAESSRNKKLHISGWINIDGVTPNPNPFTQPTPPANSVEGFYDIHVAKCNTANSNTPSDIGDIATIDLDYEGFSKPIITSIPDSDLNRAFVSIETIKDQCCFVVEEYASVGPPPSGTSGANPKNERILGIAPIEIVERCDTRP</sequence>
<evidence type="ECO:0000313" key="2">
    <source>
        <dbReference type="EMBL" id="CAG8524917.1"/>
    </source>
</evidence>
<evidence type="ECO:0000256" key="1">
    <source>
        <dbReference type="SAM" id="SignalP"/>
    </source>
</evidence>
<dbReference type="Proteomes" id="UP000789739">
    <property type="component" value="Unassembled WGS sequence"/>
</dbReference>